<organism evidence="11 12">
    <name type="scientific">Aspergillus homomorphus (strain CBS 101889)</name>
    <dbReference type="NCBI Taxonomy" id="1450537"/>
    <lineage>
        <taxon>Eukaryota</taxon>
        <taxon>Fungi</taxon>
        <taxon>Dikarya</taxon>
        <taxon>Ascomycota</taxon>
        <taxon>Pezizomycotina</taxon>
        <taxon>Eurotiomycetes</taxon>
        <taxon>Eurotiomycetidae</taxon>
        <taxon>Eurotiales</taxon>
        <taxon>Aspergillaceae</taxon>
        <taxon>Aspergillus</taxon>
        <taxon>Aspergillus subgen. Circumdati</taxon>
    </lineage>
</organism>
<keyword evidence="5" id="KW-0186">Copper</keyword>
<evidence type="ECO:0000259" key="9">
    <source>
        <dbReference type="Pfam" id="PF07731"/>
    </source>
</evidence>
<feature type="domain" description="Plastocyanin-like" evidence="10">
    <location>
        <begin position="32"/>
        <end position="144"/>
    </location>
</feature>
<dbReference type="RefSeq" id="XP_025554737.1">
    <property type="nucleotide sequence ID" value="XM_025699362.1"/>
</dbReference>
<dbReference type="Pfam" id="PF00394">
    <property type="entry name" value="Cu-oxidase"/>
    <property type="match status" value="1"/>
</dbReference>
<evidence type="ECO:0000256" key="3">
    <source>
        <dbReference type="ARBA" id="ARBA00022729"/>
    </source>
</evidence>
<evidence type="ECO:0008006" key="13">
    <source>
        <dbReference type="Google" id="ProtNLM"/>
    </source>
</evidence>
<dbReference type="InterPro" id="IPR045087">
    <property type="entry name" value="Cu-oxidase_fam"/>
</dbReference>
<dbReference type="Gene3D" id="2.60.40.420">
    <property type="entry name" value="Cupredoxins - blue copper proteins"/>
    <property type="match status" value="3"/>
</dbReference>
<dbReference type="InterPro" id="IPR011707">
    <property type="entry name" value="Cu-oxidase-like_N"/>
</dbReference>
<evidence type="ECO:0000256" key="1">
    <source>
        <dbReference type="ARBA" id="ARBA00010609"/>
    </source>
</evidence>
<dbReference type="PANTHER" id="PTHR11709">
    <property type="entry name" value="MULTI-COPPER OXIDASE"/>
    <property type="match status" value="1"/>
</dbReference>
<dbReference type="FunFam" id="2.60.40.420:FF:000061">
    <property type="entry name" value="Laccase TilA"/>
    <property type="match status" value="1"/>
</dbReference>
<dbReference type="Pfam" id="PF07731">
    <property type="entry name" value="Cu-oxidase_2"/>
    <property type="match status" value="1"/>
</dbReference>
<keyword evidence="12" id="KW-1185">Reference proteome</keyword>
<dbReference type="InterPro" id="IPR001117">
    <property type="entry name" value="Cu-oxidase_2nd"/>
</dbReference>
<feature type="domain" description="Plastocyanin-like" evidence="9">
    <location>
        <begin position="449"/>
        <end position="570"/>
    </location>
</feature>
<proteinExistence type="inferred from homology"/>
<accession>A0A395I8K6</accession>
<comment type="similarity">
    <text evidence="1">Belongs to the multicopper oxidase family.</text>
</comment>
<dbReference type="AlphaFoldDB" id="A0A395I8K6"/>
<sequence length="591" mass="65032">MKLTHSGLALAAFVGLVELASCKTVKFNVDLTWEDGKVAGNTRKAIWTNGQIPGPTLRVKQGDDVEFLVNNSMPFTTAIHFHGIYQQGTPWSDGVPGISQAPIEPGDAFLYKWKAEEYGTYIYHSHMRAQLDDGLYGAIYVEPADSVERPFSLMTTDQTELQALMEAEKKTQPVVLSDWRMFTSEEILQIQEESGFSSYCASSILFNGKGSVICPGQDRIDSLTRSGEIQALGNAKMSDMGCMPPTATRYARYDFDLTKIPKGYFEGCVPAQGPNQVFNVDASKKYVSYDVMSMAGSSSLVFSIDHHPMIIYAVDGRYVEPSSVEAINVPAGSRYSVMLKLDQPAGSYTVRAANKYANQIINGTATLTYSNQGSSSTTYINELGTIATRGVTILDDSTLVPFPREAPAAEANKTFILNIAQMSTSYGWMLGGANYPMELEDIEVPALFNTSTIPTENMISTLNDTWVDLIINVTTSGQPQHPIHKHSNKFYVIGQGSTAWTYSSVAEAMQKIPGNFNLETPQMRDTYQTPPSLGAPSWMALRYHVVNPGPFFMHCHIQMHHSGGLAMAIMDGIDAWPEVPVEYELPVMPKH</sequence>
<dbReference type="InterPro" id="IPR011706">
    <property type="entry name" value="Cu-oxidase_C"/>
</dbReference>
<dbReference type="VEuPathDB" id="FungiDB:BO97DRAFT_461277"/>
<evidence type="ECO:0000256" key="4">
    <source>
        <dbReference type="ARBA" id="ARBA00023002"/>
    </source>
</evidence>
<dbReference type="GO" id="GO:0042440">
    <property type="term" value="P:pigment metabolic process"/>
    <property type="evidence" value="ECO:0007669"/>
    <property type="project" value="UniProtKB-ARBA"/>
</dbReference>
<evidence type="ECO:0000256" key="5">
    <source>
        <dbReference type="ARBA" id="ARBA00023008"/>
    </source>
</evidence>
<dbReference type="GO" id="GO:0005507">
    <property type="term" value="F:copper ion binding"/>
    <property type="evidence" value="ECO:0007669"/>
    <property type="project" value="InterPro"/>
</dbReference>
<dbReference type="CDD" id="cd13876">
    <property type="entry name" value="CuRO_2_Abr2_like"/>
    <property type="match status" value="1"/>
</dbReference>
<dbReference type="FunFam" id="2.60.40.420:FF:000036">
    <property type="entry name" value="L-ascorbate oxidase"/>
    <property type="match status" value="1"/>
</dbReference>
<dbReference type="PANTHER" id="PTHR11709:SF488">
    <property type="entry name" value="LACCASE-RELATED"/>
    <property type="match status" value="1"/>
</dbReference>
<dbReference type="PROSITE" id="PS00079">
    <property type="entry name" value="MULTICOPPER_OXIDASE1"/>
    <property type="match status" value="2"/>
</dbReference>
<dbReference type="EMBL" id="KZ824271">
    <property type="protein sequence ID" value="RAL15583.1"/>
    <property type="molecule type" value="Genomic_DNA"/>
</dbReference>
<dbReference type="GeneID" id="37203651"/>
<dbReference type="PROSITE" id="PS00080">
    <property type="entry name" value="MULTICOPPER_OXIDASE2"/>
    <property type="match status" value="1"/>
</dbReference>
<evidence type="ECO:0000259" key="8">
    <source>
        <dbReference type="Pfam" id="PF00394"/>
    </source>
</evidence>
<evidence type="ECO:0000256" key="6">
    <source>
        <dbReference type="ARBA" id="ARBA00023180"/>
    </source>
</evidence>
<reference evidence="11 12" key="1">
    <citation type="submission" date="2018-02" db="EMBL/GenBank/DDBJ databases">
        <title>The genomes of Aspergillus section Nigri reveals drivers in fungal speciation.</title>
        <authorList>
            <consortium name="DOE Joint Genome Institute"/>
            <person name="Vesth T.C."/>
            <person name="Nybo J."/>
            <person name="Theobald S."/>
            <person name="Brandl J."/>
            <person name="Frisvad J.C."/>
            <person name="Nielsen K.F."/>
            <person name="Lyhne E.K."/>
            <person name="Kogle M.E."/>
            <person name="Kuo A."/>
            <person name="Riley R."/>
            <person name="Clum A."/>
            <person name="Nolan M."/>
            <person name="Lipzen A."/>
            <person name="Salamov A."/>
            <person name="Henrissat B."/>
            <person name="Wiebenga A."/>
            <person name="De vries R.P."/>
            <person name="Grigoriev I.V."/>
            <person name="Mortensen U.H."/>
            <person name="Andersen M.R."/>
            <person name="Baker S.E."/>
        </authorList>
    </citation>
    <scope>NUCLEOTIDE SEQUENCE [LARGE SCALE GENOMIC DNA]</scope>
    <source>
        <strain evidence="11 12">CBS 101889</strain>
    </source>
</reference>
<dbReference type="InterPro" id="IPR033138">
    <property type="entry name" value="Cu_oxidase_CS"/>
</dbReference>
<dbReference type="GO" id="GO:0052716">
    <property type="term" value="F:hydroquinone:oxygen oxidoreductase activity"/>
    <property type="evidence" value="ECO:0007669"/>
    <property type="project" value="UniProtKB-ARBA"/>
</dbReference>
<keyword evidence="4" id="KW-0560">Oxidoreductase</keyword>
<dbReference type="InterPro" id="IPR002355">
    <property type="entry name" value="Cu_oxidase_Cu_BS"/>
</dbReference>
<dbReference type="InterPro" id="IPR008972">
    <property type="entry name" value="Cupredoxin"/>
</dbReference>
<dbReference type="CDD" id="cd13850">
    <property type="entry name" value="CuRO_1_Abr2_like"/>
    <property type="match status" value="1"/>
</dbReference>
<evidence type="ECO:0000313" key="12">
    <source>
        <dbReference type="Proteomes" id="UP000248961"/>
    </source>
</evidence>
<evidence type="ECO:0000256" key="7">
    <source>
        <dbReference type="SAM" id="SignalP"/>
    </source>
</evidence>
<evidence type="ECO:0000256" key="2">
    <source>
        <dbReference type="ARBA" id="ARBA00022723"/>
    </source>
</evidence>
<dbReference type="OrthoDB" id="2121828at2759"/>
<dbReference type="CDD" id="cd13898">
    <property type="entry name" value="CuRO_3_Abr2_like"/>
    <property type="match status" value="1"/>
</dbReference>
<name>A0A395I8K6_ASPHC</name>
<gene>
    <name evidence="11" type="ORF">BO97DRAFT_461277</name>
</gene>
<evidence type="ECO:0000313" key="11">
    <source>
        <dbReference type="EMBL" id="RAL15583.1"/>
    </source>
</evidence>
<dbReference type="Proteomes" id="UP000248961">
    <property type="component" value="Unassembled WGS sequence"/>
</dbReference>
<dbReference type="STRING" id="1450537.A0A395I8K6"/>
<keyword evidence="2" id="KW-0479">Metal-binding</keyword>
<evidence type="ECO:0000259" key="10">
    <source>
        <dbReference type="Pfam" id="PF07732"/>
    </source>
</evidence>
<feature type="signal peptide" evidence="7">
    <location>
        <begin position="1"/>
        <end position="22"/>
    </location>
</feature>
<dbReference type="Pfam" id="PF07732">
    <property type="entry name" value="Cu-oxidase_3"/>
    <property type="match status" value="1"/>
</dbReference>
<dbReference type="SUPFAM" id="SSF49503">
    <property type="entry name" value="Cupredoxins"/>
    <property type="match status" value="3"/>
</dbReference>
<feature type="domain" description="Plastocyanin-like" evidence="8">
    <location>
        <begin position="173"/>
        <end position="371"/>
    </location>
</feature>
<feature type="chain" id="PRO_5017417409" description="L-ascorbate oxidase" evidence="7">
    <location>
        <begin position="23"/>
        <end position="591"/>
    </location>
</feature>
<keyword evidence="6" id="KW-0325">Glycoprotein</keyword>
<protein>
    <recommendedName>
        <fullName evidence="13">L-ascorbate oxidase</fullName>
    </recommendedName>
</protein>
<keyword evidence="3 7" id="KW-0732">Signal</keyword>